<feature type="compositionally biased region" description="Basic residues" evidence="1">
    <location>
        <begin position="230"/>
        <end position="240"/>
    </location>
</feature>
<dbReference type="Proteomes" id="UP000006039">
    <property type="component" value="Unassembled WGS sequence"/>
</dbReference>
<dbReference type="GeneID" id="20342521"/>
<dbReference type="EMBL" id="GL385395">
    <property type="protein sequence ID" value="EJT82089.1"/>
    <property type="molecule type" value="Genomic_DNA"/>
</dbReference>
<keyword evidence="2" id="KW-0732">Signal</keyword>
<organism evidence="3">
    <name type="scientific">Gaeumannomyces tritici (strain R3-111a-1)</name>
    <name type="common">Wheat and barley take-all root rot fungus</name>
    <name type="synonym">Gaeumannomyces graminis var. tritici</name>
    <dbReference type="NCBI Taxonomy" id="644352"/>
    <lineage>
        <taxon>Eukaryota</taxon>
        <taxon>Fungi</taxon>
        <taxon>Dikarya</taxon>
        <taxon>Ascomycota</taxon>
        <taxon>Pezizomycotina</taxon>
        <taxon>Sordariomycetes</taxon>
        <taxon>Sordariomycetidae</taxon>
        <taxon>Magnaporthales</taxon>
        <taxon>Magnaporthaceae</taxon>
        <taxon>Gaeumannomyces</taxon>
    </lineage>
</organism>
<protein>
    <recommendedName>
        <fullName evidence="6">Cell wall protein</fullName>
    </recommendedName>
</protein>
<name>J3NLB5_GAET3</name>
<proteinExistence type="predicted"/>
<evidence type="ECO:0000313" key="4">
    <source>
        <dbReference type="EnsemblFungi" id="EJT82089"/>
    </source>
</evidence>
<reference evidence="3" key="3">
    <citation type="submission" date="2010-09" db="EMBL/GenBank/DDBJ databases">
        <title>Annotation of Gaeumannomyces graminis var. tritici R3-111a-1.</title>
        <authorList>
            <consortium name="The Broad Institute Genome Sequencing Platform"/>
            <person name="Ma L.-J."/>
            <person name="Dead R."/>
            <person name="Young S.K."/>
            <person name="Zeng Q."/>
            <person name="Gargeya S."/>
            <person name="Fitzgerald M."/>
            <person name="Haas B."/>
            <person name="Abouelleil A."/>
            <person name="Alvarado L."/>
            <person name="Arachchi H.M."/>
            <person name="Berlin A."/>
            <person name="Brown A."/>
            <person name="Chapman S.B."/>
            <person name="Chen Z."/>
            <person name="Dunbar C."/>
            <person name="Freedman E."/>
            <person name="Gearin G."/>
            <person name="Gellesch M."/>
            <person name="Goldberg J."/>
            <person name="Griggs A."/>
            <person name="Gujja S."/>
            <person name="Heiman D."/>
            <person name="Howarth C."/>
            <person name="Larson L."/>
            <person name="Lui A."/>
            <person name="MacDonald P.J.P."/>
            <person name="Mehta T."/>
            <person name="Montmayeur A."/>
            <person name="Murphy C."/>
            <person name="Neiman D."/>
            <person name="Pearson M."/>
            <person name="Priest M."/>
            <person name="Roberts A."/>
            <person name="Saif S."/>
            <person name="Shea T."/>
            <person name="Shenoy N."/>
            <person name="Sisk P."/>
            <person name="Stolte C."/>
            <person name="Sykes S."/>
            <person name="Yandava C."/>
            <person name="Wortman J."/>
            <person name="Nusbaum C."/>
            <person name="Birren B."/>
        </authorList>
    </citation>
    <scope>NUCLEOTIDE SEQUENCE</scope>
    <source>
        <strain evidence="3">R3-111a-1</strain>
    </source>
</reference>
<gene>
    <name evidence="4" type="primary">20342521</name>
    <name evidence="3" type="ORF">GGTG_02063</name>
</gene>
<reference evidence="4" key="4">
    <citation type="journal article" date="2015" name="G3 (Bethesda)">
        <title>Genome sequences of three phytopathogenic species of the Magnaporthaceae family of fungi.</title>
        <authorList>
            <person name="Okagaki L.H."/>
            <person name="Nunes C.C."/>
            <person name="Sailsbery J."/>
            <person name="Clay B."/>
            <person name="Brown D."/>
            <person name="John T."/>
            <person name="Oh Y."/>
            <person name="Young N."/>
            <person name="Fitzgerald M."/>
            <person name="Haas B.J."/>
            <person name="Zeng Q."/>
            <person name="Young S."/>
            <person name="Adiconis X."/>
            <person name="Fan L."/>
            <person name="Levin J.Z."/>
            <person name="Mitchell T.K."/>
            <person name="Okubara P.A."/>
            <person name="Farman M.L."/>
            <person name="Kohn L.M."/>
            <person name="Birren B."/>
            <person name="Ma L.-J."/>
            <person name="Dean R.A."/>
        </authorList>
    </citation>
    <scope>NUCLEOTIDE SEQUENCE</scope>
    <source>
        <strain evidence="4">R3-111a-1</strain>
    </source>
</reference>
<keyword evidence="5" id="KW-1185">Reference proteome</keyword>
<evidence type="ECO:0000313" key="5">
    <source>
        <dbReference type="Proteomes" id="UP000006039"/>
    </source>
</evidence>
<feature type="region of interest" description="Disordered" evidence="1">
    <location>
        <begin position="159"/>
        <end position="240"/>
    </location>
</feature>
<evidence type="ECO:0000313" key="3">
    <source>
        <dbReference type="EMBL" id="EJT82089.1"/>
    </source>
</evidence>
<feature type="chain" id="PRO_5015094203" description="Cell wall protein" evidence="2">
    <location>
        <begin position="17"/>
        <end position="240"/>
    </location>
</feature>
<dbReference type="VEuPathDB" id="FungiDB:GGTG_02063"/>
<dbReference type="STRING" id="644352.J3NLB5"/>
<feature type="compositionally biased region" description="Low complexity" evidence="1">
    <location>
        <begin position="183"/>
        <end position="220"/>
    </location>
</feature>
<dbReference type="EnsemblFungi" id="EJT82089">
    <property type="protein sequence ID" value="EJT82089"/>
    <property type="gene ID" value="GGTG_02063"/>
</dbReference>
<reference evidence="3" key="2">
    <citation type="submission" date="2010-07" db="EMBL/GenBank/DDBJ databases">
        <authorList>
            <consortium name="The Broad Institute Genome Sequencing Platform"/>
            <consortium name="Broad Institute Genome Sequencing Center for Infectious Disease"/>
            <person name="Ma L.-J."/>
            <person name="Dead R."/>
            <person name="Young S."/>
            <person name="Zeng Q."/>
            <person name="Koehrsen M."/>
            <person name="Alvarado L."/>
            <person name="Berlin A."/>
            <person name="Chapman S.B."/>
            <person name="Chen Z."/>
            <person name="Freedman E."/>
            <person name="Gellesch M."/>
            <person name="Goldberg J."/>
            <person name="Griggs A."/>
            <person name="Gujja S."/>
            <person name="Heilman E.R."/>
            <person name="Heiman D."/>
            <person name="Hepburn T."/>
            <person name="Howarth C."/>
            <person name="Jen D."/>
            <person name="Larson L."/>
            <person name="Mehta T."/>
            <person name="Neiman D."/>
            <person name="Pearson M."/>
            <person name="Roberts A."/>
            <person name="Saif S."/>
            <person name="Shea T."/>
            <person name="Shenoy N."/>
            <person name="Sisk P."/>
            <person name="Stolte C."/>
            <person name="Sykes S."/>
            <person name="Walk T."/>
            <person name="White J."/>
            <person name="Yandava C."/>
            <person name="Haas B."/>
            <person name="Nusbaum C."/>
            <person name="Birren B."/>
        </authorList>
    </citation>
    <scope>NUCLEOTIDE SEQUENCE</scope>
    <source>
        <strain evidence="3">R3-111a-1</strain>
    </source>
</reference>
<sequence length="240" mass="24811">MKSFAPLLALAAVVCAQQQQLKPNAAECAQANILAQMIQANILDQQEEQKALGAVEQALAEKDQVAFGQARDQLLTVVNNGITIRQAAQQISPKNNAAAQGLDTVKNAQLTELGLALNLTGNPNTDNAIVEQLKKDFADGIEQNKLNAAAAVQGCGAAGANGGGNNDNGTVADGAGKDKAKGKNNGNKDQNNQNNQNGASNGAKKAAAKQAQQAQQAEGGSPVNKADKRAVRHARAFGLW</sequence>
<evidence type="ECO:0000256" key="2">
    <source>
        <dbReference type="SAM" id="SignalP"/>
    </source>
</evidence>
<reference evidence="4" key="5">
    <citation type="submission" date="2018-04" db="UniProtKB">
        <authorList>
            <consortium name="EnsemblFungi"/>
        </authorList>
    </citation>
    <scope>IDENTIFICATION</scope>
    <source>
        <strain evidence="4">R3-111a-1</strain>
    </source>
</reference>
<feature type="signal peptide" evidence="2">
    <location>
        <begin position="1"/>
        <end position="16"/>
    </location>
</feature>
<reference evidence="5" key="1">
    <citation type="submission" date="2010-07" db="EMBL/GenBank/DDBJ databases">
        <title>The genome sequence of Gaeumannomyces graminis var. tritici strain R3-111a-1.</title>
        <authorList>
            <consortium name="The Broad Institute Genome Sequencing Platform"/>
            <person name="Ma L.-J."/>
            <person name="Dead R."/>
            <person name="Young S."/>
            <person name="Zeng Q."/>
            <person name="Koehrsen M."/>
            <person name="Alvarado L."/>
            <person name="Berlin A."/>
            <person name="Chapman S.B."/>
            <person name="Chen Z."/>
            <person name="Freedman E."/>
            <person name="Gellesch M."/>
            <person name="Goldberg J."/>
            <person name="Griggs A."/>
            <person name="Gujja S."/>
            <person name="Heilman E.R."/>
            <person name="Heiman D."/>
            <person name="Hepburn T."/>
            <person name="Howarth C."/>
            <person name="Jen D."/>
            <person name="Larson L."/>
            <person name="Mehta T."/>
            <person name="Neiman D."/>
            <person name="Pearson M."/>
            <person name="Roberts A."/>
            <person name="Saif S."/>
            <person name="Shea T."/>
            <person name="Shenoy N."/>
            <person name="Sisk P."/>
            <person name="Stolte C."/>
            <person name="Sykes S."/>
            <person name="Walk T."/>
            <person name="White J."/>
            <person name="Yandava C."/>
            <person name="Haas B."/>
            <person name="Nusbaum C."/>
            <person name="Birren B."/>
        </authorList>
    </citation>
    <scope>NUCLEOTIDE SEQUENCE [LARGE SCALE GENOMIC DNA]</scope>
    <source>
        <strain evidence="5">R3-111a-1</strain>
    </source>
</reference>
<dbReference type="OrthoDB" id="3638982at2759"/>
<dbReference type="HOGENOM" id="CLU_1156439_0_0_1"/>
<evidence type="ECO:0008006" key="6">
    <source>
        <dbReference type="Google" id="ProtNLM"/>
    </source>
</evidence>
<dbReference type="eggNOG" id="ENOG502T2SE">
    <property type="taxonomic scope" value="Eukaryota"/>
</dbReference>
<dbReference type="RefSeq" id="XP_009218098.1">
    <property type="nucleotide sequence ID" value="XM_009219834.1"/>
</dbReference>
<evidence type="ECO:0000256" key="1">
    <source>
        <dbReference type="SAM" id="MobiDB-lite"/>
    </source>
</evidence>
<dbReference type="AlphaFoldDB" id="J3NLB5"/>
<accession>J3NLB5</accession>